<keyword evidence="3 7" id="KW-0347">Helicase</keyword>
<evidence type="ECO:0000256" key="3">
    <source>
        <dbReference type="ARBA" id="ARBA00022806"/>
    </source>
</evidence>
<name>A0A164L8J2_9NOCA</name>
<protein>
    <submittedName>
        <fullName evidence="7">Helicase</fullName>
    </submittedName>
</protein>
<dbReference type="InterPro" id="IPR027351">
    <property type="entry name" value="(+)RNA_virus_helicase_core_dom"/>
</dbReference>
<dbReference type="RefSeq" id="WP_067592342.1">
    <property type="nucleotide sequence ID" value="NZ_JABMCZ010000001.1"/>
</dbReference>
<organism evidence="7 8">
    <name type="scientific">Nocardia terpenica</name>
    <dbReference type="NCBI Taxonomy" id="455432"/>
    <lineage>
        <taxon>Bacteria</taxon>
        <taxon>Bacillati</taxon>
        <taxon>Actinomycetota</taxon>
        <taxon>Actinomycetes</taxon>
        <taxon>Mycobacteriales</taxon>
        <taxon>Nocardiaceae</taxon>
        <taxon>Nocardia</taxon>
    </lineage>
</organism>
<evidence type="ECO:0000256" key="2">
    <source>
        <dbReference type="ARBA" id="ARBA00022801"/>
    </source>
</evidence>
<proteinExistence type="predicted"/>
<feature type="domain" description="UvrD-like helicase ATP-binding" evidence="5">
    <location>
        <begin position="182"/>
        <end position="223"/>
    </location>
</feature>
<comment type="caution">
    <text evidence="7">The sequence shown here is derived from an EMBL/GenBank/DDBJ whole genome shotgun (WGS) entry which is preliminary data.</text>
</comment>
<dbReference type="GO" id="GO:0005829">
    <property type="term" value="C:cytosol"/>
    <property type="evidence" value="ECO:0007669"/>
    <property type="project" value="TreeGrafter"/>
</dbReference>
<keyword evidence="8" id="KW-1185">Reference proteome</keyword>
<evidence type="ECO:0000256" key="1">
    <source>
        <dbReference type="ARBA" id="ARBA00022741"/>
    </source>
</evidence>
<dbReference type="OrthoDB" id="9787585at2"/>
<dbReference type="Gene3D" id="3.40.50.300">
    <property type="entry name" value="P-loop containing nucleotide triphosphate hydrolases"/>
    <property type="match status" value="3"/>
</dbReference>
<sequence length="739" mass="80674">MSNFDYETELSAEREYVAFLYERLDAARNAAADRRADALGGNGAASPEERWQREVAVGTWTTAVGRYHAAENGLCFGRLDRAAERPTYIGRIGLFDEANDFEPYLLDWRAPAARPFYTATVACPEGVVRRRHLRTRGRDVTGFHDDVFDLGAAGADSDAALLAALDAPREPTMRDIVATIQAEQDEIIRLPHAGIVVIEGGPGTGKTAVALHRVAYLLYSRRERLSRHGVLVVGPHPVFLTFIGDVLPSLGETDVVFATPGELMPGVRTTAEDAPEVQRLKGSLVMLEVLAAAIADRQELPDDPIPVELSDVTIDIDRRVVAAARDGARATGLRHNEARRVFRDRLLDGLAARAVAKIGAGWLTARDTVVRAELSADARAELAAHVVVRAAVNRLWPNLTPRRLLAELFASPDRVAAATAALPEPDRALLLREDGAAWTISDVPLLDEAAELLGVDDGAARRAADRARRDRIDYAEGVLAIMDTDEDPDGELLRAVDVIDAEELAERHAGRDHRTLAERAAADREWTYGHIVVDEAQELSAMDWRVLMRRCPGKSMTIVGDRAQRRSPAGARTWADMLDPYAPNRWVYRTLTVNYRTPGEIMDMAARVLAEVDATAVPPKSVRRAGIRPTVSRTDELSMAVTELVRTATPEAGSVAVIAPEGVDLPIEPPVLTPSAAKGLEFDVVIVVEPGMILEGSAYSAADLYVALTRATRHLHIIHSGPLPTALADHRDREHRETR</sequence>
<dbReference type="GO" id="GO:0043138">
    <property type="term" value="F:3'-5' DNA helicase activity"/>
    <property type="evidence" value="ECO:0007669"/>
    <property type="project" value="TreeGrafter"/>
</dbReference>
<keyword evidence="4" id="KW-0067">ATP-binding</keyword>
<evidence type="ECO:0000259" key="6">
    <source>
        <dbReference type="Pfam" id="PF01443"/>
    </source>
</evidence>
<dbReference type="InterPro" id="IPR014016">
    <property type="entry name" value="UvrD-like_ATP-bd"/>
</dbReference>
<dbReference type="Pfam" id="PF01443">
    <property type="entry name" value="Viral_helicase1"/>
    <property type="match status" value="1"/>
</dbReference>
<evidence type="ECO:0000259" key="5">
    <source>
        <dbReference type="Pfam" id="PF00580"/>
    </source>
</evidence>
<dbReference type="STRING" id="455432.AWN90_36235"/>
<dbReference type="PANTHER" id="PTHR11070">
    <property type="entry name" value="UVRD / RECB / PCRA DNA HELICASE FAMILY MEMBER"/>
    <property type="match status" value="1"/>
</dbReference>
<evidence type="ECO:0000313" key="8">
    <source>
        <dbReference type="Proteomes" id="UP000076512"/>
    </source>
</evidence>
<dbReference type="PANTHER" id="PTHR11070:SF45">
    <property type="entry name" value="DNA 3'-5' HELICASE"/>
    <property type="match status" value="1"/>
</dbReference>
<keyword evidence="2" id="KW-0378">Hydrolase</keyword>
<feature type="domain" description="(+)RNA virus helicase C-terminal" evidence="6">
    <location>
        <begin position="513"/>
        <end position="718"/>
    </location>
</feature>
<dbReference type="GO" id="GO:0003677">
    <property type="term" value="F:DNA binding"/>
    <property type="evidence" value="ECO:0007669"/>
    <property type="project" value="InterPro"/>
</dbReference>
<reference evidence="7 8" key="1">
    <citation type="submission" date="2016-04" db="EMBL/GenBank/DDBJ databases">
        <authorList>
            <person name="Evans L.H."/>
            <person name="Alamgir A."/>
            <person name="Owens N."/>
            <person name="Weber N.D."/>
            <person name="Virtaneva K."/>
            <person name="Barbian K."/>
            <person name="Babar A."/>
            <person name="Rosenke K."/>
        </authorList>
    </citation>
    <scope>NUCLEOTIDE SEQUENCE [LARGE SCALE GENOMIC DNA]</scope>
    <source>
        <strain evidence="7 8">IFM 0406</strain>
    </source>
</reference>
<accession>A0A164L8J2</accession>
<dbReference type="InterPro" id="IPR027417">
    <property type="entry name" value="P-loop_NTPase"/>
</dbReference>
<dbReference type="EMBL" id="LWGR01000009">
    <property type="protein sequence ID" value="KZM72133.1"/>
    <property type="molecule type" value="Genomic_DNA"/>
</dbReference>
<dbReference type="GO" id="GO:0005524">
    <property type="term" value="F:ATP binding"/>
    <property type="evidence" value="ECO:0007669"/>
    <property type="project" value="UniProtKB-KW"/>
</dbReference>
<evidence type="ECO:0000256" key="4">
    <source>
        <dbReference type="ARBA" id="ARBA00022840"/>
    </source>
</evidence>
<dbReference type="AlphaFoldDB" id="A0A164L8J2"/>
<dbReference type="GO" id="GO:0016787">
    <property type="term" value="F:hydrolase activity"/>
    <property type="evidence" value="ECO:0007669"/>
    <property type="project" value="UniProtKB-KW"/>
</dbReference>
<keyword evidence="1" id="KW-0547">Nucleotide-binding</keyword>
<gene>
    <name evidence="7" type="ORF">AWN90_36235</name>
</gene>
<dbReference type="Pfam" id="PF00580">
    <property type="entry name" value="UvrD-helicase"/>
    <property type="match status" value="1"/>
</dbReference>
<dbReference type="GO" id="GO:0000725">
    <property type="term" value="P:recombinational repair"/>
    <property type="evidence" value="ECO:0007669"/>
    <property type="project" value="TreeGrafter"/>
</dbReference>
<dbReference type="Proteomes" id="UP000076512">
    <property type="component" value="Unassembled WGS sequence"/>
</dbReference>
<dbReference type="InterPro" id="IPR000212">
    <property type="entry name" value="DNA_helicase_UvrD/REP"/>
</dbReference>
<evidence type="ECO:0000313" key="7">
    <source>
        <dbReference type="EMBL" id="KZM72133.1"/>
    </source>
</evidence>
<dbReference type="SUPFAM" id="SSF52540">
    <property type="entry name" value="P-loop containing nucleoside triphosphate hydrolases"/>
    <property type="match status" value="1"/>
</dbReference>